<accession>A0A0D8J5T7</accession>
<evidence type="ECO:0000256" key="1">
    <source>
        <dbReference type="ARBA" id="ARBA00004141"/>
    </source>
</evidence>
<dbReference type="STRING" id="1544798.LH29_20200"/>
<evidence type="ECO:0000256" key="2">
    <source>
        <dbReference type="ARBA" id="ARBA00022692"/>
    </source>
</evidence>
<dbReference type="GO" id="GO:0000271">
    <property type="term" value="P:polysaccharide biosynthetic process"/>
    <property type="evidence" value="ECO:0007669"/>
    <property type="project" value="InterPro"/>
</dbReference>
<feature type="domain" description="GtrA/DPMS transmembrane" evidence="6">
    <location>
        <begin position="33"/>
        <end position="160"/>
    </location>
</feature>
<reference evidence="7 8" key="1">
    <citation type="submission" date="2014-09" db="EMBL/GenBank/DDBJ databases">
        <title>Draft Genome Sequence of Draconibacterium sp. JN14CK-3.</title>
        <authorList>
            <person name="Dong C."/>
            <person name="Lai Q."/>
            <person name="Shao Z."/>
        </authorList>
    </citation>
    <scope>NUCLEOTIDE SEQUENCE [LARGE SCALE GENOMIC DNA]</scope>
    <source>
        <strain evidence="7 8">JN14CK-3</strain>
    </source>
</reference>
<keyword evidence="2 5" id="KW-0812">Transmembrane</keyword>
<feature type="transmembrane region" description="Helical" evidence="5">
    <location>
        <begin position="135"/>
        <end position="154"/>
    </location>
</feature>
<dbReference type="AlphaFoldDB" id="A0A0D8J5T7"/>
<feature type="transmembrane region" description="Helical" evidence="5">
    <location>
        <begin position="73"/>
        <end position="95"/>
    </location>
</feature>
<dbReference type="RefSeq" id="WP_045032901.1">
    <property type="nucleotide sequence ID" value="NZ_JRHC01000006.1"/>
</dbReference>
<comment type="caution">
    <text evidence="7">The sequence shown here is derived from an EMBL/GenBank/DDBJ whole genome shotgun (WGS) entry which is preliminary data.</text>
</comment>
<proteinExistence type="predicted"/>
<dbReference type="GO" id="GO:0004497">
    <property type="term" value="F:monooxygenase activity"/>
    <property type="evidence" value="ECO:0007669"/>
    <property type="project" value="UniProtKB-KW"/>
</dbReference>
<evidence type="ECO:0000256" key="3">
    <source>
        <dbReference type="ARBA" id="ARBA00022989"/>
    </source>
</evidence>
<dbReference type="GO" id="GO:0016020">
    <property type="term" value="C:membrane"/>
    <property type="evidence" value="ECO:0007669"/>
    <property type="project" value="UniProtKB-SubCell"/>
</dbReference>
<evidence type="ECO:0000256" key="4">
    <source>
        <dbReference type="ARBA" id="ARBA00023136"/>
    </source>
</evidence>
<gene>
    <name evidence="7" type="ORF">LH29_20200</name>
</gene>
<evidence type="ECO:0000256" key="5">
    <source>
        <dbReference type="SAM" id="Phobius"/>
    </source>
</evidence>
<organism evidence="7 8">
    <name type="scientific">Draconibacterium sediminis</name>
    <dbReference type="NCBI Taxonomy" id="1544798"/>
    <lineage>
        <taxon>Bacteria</taxon>
        <taxon>Pseudomonadati</taxon>
        <taxon>Bacteroidota</taxon>
        <taxon>Bacteroidia</taxon>
        <taxon>Marinilabiliales</taxon>
        <taxon>Prolixibacteraceae</taxon>
        <taxon>Draconibacterium</taxon>
    </lineage>
</organism>
<dbReference type="Pfam" id="PF04138">
    <property type="entry name" value="GtrA_DPMS_TM"/>
    <property type="match status" value="1"/>
</dbReference>
<dbReference type="OrthoDB" id="771485at2"/>
<feature type="transmembrane region" description="Helical" evidence="5">
    <location>
        <begin position="107"/>
        <end position="129"/>
    </location>
</feature>
<keyword evidence="4 5" id="KW-0472">Membrane</keyword>
<evidence type="ECO:0000259" key="6">
    <source>
        <dbReference type="Pfam" id="PF04138"/>
    </source>
</evidence>
<keyword evidence="7" id="KW-0560">Oxidoreductase</keyword>
<keyword evidence="8" id="KW-1185">Reference proteome</keyword>
<dbReference type="Proteomes" id="UP000032544">
    <property type="component" value="Unassembled WGS sequence"/>
</dbReference>
<keyword evidence="3 5" id="KW-1133">Transmembrane helix</keyword>
<evidence type="ECO:0000313" key="8">
    <source>
        <dbReference type="Proteomes" id="UP000032544"/>
    </source>
</evidence>
<feature type="transmembrane region" description="Helical" evidence="5">
    <location>
        <begin position="31"/>
        <end position="53"/>
    </location>
</feature>
<sequence length="173" mass="20209">MRNILEKIGEMIINFVDWFYFPFLQFLPREIFRYAATGGVNTLLDISLYFIFYRYVIKMQIVDLGFIAISPHIAAFLIVFPITFTTGFFLAKYVTFTASELKGRIQLFRYLLTVGGSILLNYIFLKFFVEYCGMYATLSKLLTTILVIVYSYVAQRYFTFKTGKKLLAARNRS</sequence>
<comment type="subcellular location">
    <subcellularLocation>
        <location evidence="1">Membrane</location>
        <topology evidence="1">Multi-pass membrane protein</topology>
    </subcellularLocation>
</comment>
<evidence type="ECO:0000313" key="7">
    <source>
        <dbReference type="EMBL" id="KJF42139.1"/>
    </source>
</evidence>
<name>A0A0D8J5T7_9BACT</name>
<dbReference type="InterPro" id="IPR007267">
    <property type="entry name" value="GtrA_DPMS_TM"/>
</dbReference>
<keyword evidence="7" id="KW-0503">Monooxygenase</keyword>
<dbReference type="EMBL" id="JRHC01000006">
    <property type="protein sequence ID" value="KJF42139.1"/>
    <property type="molecule type" value="Genomic_DNA"/>
</dbReference>
<protein>
    <submittedName>
        <fullName evidence="7">Phenylalanine 4-monooxygenase</fullName>
    </submittedName>
</protein>